<dbReference type="RefSeq" id="XP_025480299.1">
    <property type="nucleotide sequence ID" value="XM_025627972.1"/>
</dbReference>
<evidence type="ECO:0000313" key="4">
    <source>
        <dbReference type="Proteomes" id="UP000247647"/>
    </source>
</evidence>
<sequence>MGRRGEGEEWNGGGTSQSGRSVGERVKQSKAKSKHKPKRHQKSKRKARKKAAPRKARDSPALIGSWPEGVPHLACLIGLSQVAFPPRYLTLFMLFSFCVSLYFGTGSDRDYCRIHRKETGGLSPLRREDWHGRVNWKESREKRGDGQPGIRPFRFCLRTTVKILPSYPYLSFSTSKICTQQNTSAPKRHAN</sequence>
<evidence type="ECO:0000313" key="3">
    <source>
        <dbReference type="EMBL" id="PYH34821.1"/>
    </source>
</evidence>
<organism evidence="3 4">
    <name type="scientific">Aspergillus neoniger (strain CBS 115656)</name>
    <dbReference type="NCBI Taxonomy" id="1448310"/>
    <lineage>
        <taxon>Eukaryota</taxon>
        <taxon>Fungi</taxon>
        <taxon>Dikarya</taxon>
        <taxon>Ascomycota</taxon>
        <taxon>Pezizomycotina</taxon>
        <taxon>Eurotiomycetes</taxon>
        <taxon>Eurotiomycetidae</taxon>
        <taxon>Eurotiales</taxon>
        <taxon>Aspergillaceae</taxon>
        <taxon>Aspergillus</taxon>
        <taxon>Aspergillus subgen. Circumdati</taxon>
    </lineage>
</organism>
<protein>
    <submittedName>
        <fullName evidence="3">Uncharacterized protein</fullName>
    </submittedName>
</protein>
<dbReference type="GeneID" id="37130428"/>
<evidence type="ECO:0000256" key="2">
    <source>
        <dbReference type="SAM" id="Phobius"/>
    </source>
</evidence>
<dbReference type="AlphaFoldDB" id="A0A318YJU4"/>
<reference evidence="3" key="1">
    <citation type="submission" date="2016-12" db="EMBL/GenBank/DDBJ databases">
        <title>The genomes of Aspergillus section Nigri reveals drivers in fungal speciation.</title>
        <authorList>
            <consortium name="DOE Joint Genome Institute"/>
            <person name="Vesth T.C."/>
            <person name="Nybo J."/>
            <person name="Theobald S."/>
            <person name="Brandl J."/>
            <person name="Frisvad J.C."/>
            <person name="Nielsen K.F."/>
            <person name="Lyhne E.K."/>
            <person name="Kogle M.E."/>
            <person name="Kuo A."/>
            <person name="Riley R."/>
            <person name="Clum A."/>
            <person name="Nolan M."/>
            <person name="Lipzen A."/>
            <person name="Salamov A."/>
            <person name="Henrissat B."/>
            <person name="Wiebenga A."/>
            <person name="De Vries R.P."/>
            <person name="Grigoriev I.V."/>
            <person name="Mortensen U.H."/>
            <person name="Andersen M.R."/>
            <person name="Baker S.E."/>
        </authorList>
    </citation>
    <scope>NUCLEOTIDE SEQUENCE [LARGE SCALE GENOMIC DNA]</scope>
    <source>
        <strain evidence="3">CBS 115656</strain>
    </source>
</reference>
<accession>A0A318YJU4</accession>
<feature type="transmembrane region" description="Helical" evidence="2">
    <location>
        <begin position="88"/>
        <end position="107"/>
    </location>
</feature>
<feature type="compositionally biased region" description="Basic residues" evidence="1">
    <location>
        <begin position="28"/>
        <end position="54"/>
    </location>
</feature>
<keyword evidence="2" id="KW-1133">Transmembrane helix</keyword>
<dbReference type="Proteomes" id="UP000247647">
    <property type="component" value="Unassembled WGS sequence"/>
</dbReference>
<keyword evidence="2" id="KW-0472">Membrane</keyword>
<dbReference type="EMBL" id="KZ821458">
    <property type="protein sequence ID" value="PYH34821.1"/>
    <property type="molecule type" value="Genomic_DNA"/>
</dbReference>
<evidence type="ECO:0000256" key="1">
    <source>
        <dbReference type="SAM" id="MobiDB-lite"/>
    </source>
</evidence>
<feature type="region of interest" description="Disordered" evidence="1">
    <location>
        <begin position="1"/>
        <end position="63"/>
    </location>
</feature>
<gene>
    <name evidence="3" type="ORF">BO87DRAFT_44076</name>
</gene>
<keyword evidence="4" id="KW-1185">Reference proteome</keyword>
<keyword evidence="2" id="KW-0812">Transmembrane</keyword>
<proteinExistence type="predicted"/>
<name>A0A318YJU4_ASPNB</name>